<dbReference type="Pfam" id="PF15915">
    <property type="entry name" value="BAT"/>
    <property type="match status" value="1"/>
</dbReference>
<sequence>MGRTKSGTTQLAEGDYERLRRATETYREDLVLRLGAEVGLKPAEMSQFKPTHVVHRTHRGTDLYLLAVPADGRNAYLPSDVEHDVRKYVRANNIDETERVFPVTPRRLQMLVSSVGERAAEKTGREELVDVSSRDLRWHFARTLLSDGIHPSIVMRIGGWDRIESLAPLLDDPGEDAILDALSPESDESDVEPNQVETDRLRQVVETARTVGSALPTVSTRNEVEQTVCDRFSDSALYQFAWIESDTTDARASLAAAAGLDEASLEAIRQSLSGRDTDSADRASRTRTVQTATAADLPTGTARGSLAVVPLVHGETVYGVLYLALDRGDVTDPEADVLLTLGHHIGQAITAAERRKLLLADTVVQLEFQCSDHNDLLVRLSADLGCTVRLRGVVPIEAQSLLCFLTVRGAATEAVFDELMAAEAVENIRLIRDRGEESLLEVALSAGSTIMTLTSYDGTVSQFVAEDGVARFAGEFSNETPLRDVMADLTDTYPDTELVAKQEIERPARNTADFRQSLATRLTDKQQSVLRAAYLAGYFEWPRGSTAEDLADSIDISSPTLHQHLRTAQQKLLTSFFDDESEGQDSTLGL</sequence>
<dbReference type="PANTHER" id="PTHR34236">
    <property type="entry name" value="DIMETHYL SULFOXIDE REDUCTASE TRANSCRIPTIONAL ACTIVATOR"/>
    <property type="match status" value="1"/>
</dbReference>
<keyword evidence="1" id="KW-0805">Transcription regulation</keyword>
<keyword evidence="2" id="KW-0804">Transcription</keyword>
<dbReference type="RefSeq" id="WP_129786251.1">
    <property type="nucleotide sequence ID" value="NZ_RZHH01000003.1"/>
</dbReference>
<dbReference type="SUPFAM" id="SSF56349">
    <property type="entry name" value="DNA breaking-rejoining enzymes"/>
    <property type="match status" value="1"/>
</dbReference>
<dbReference type="Gene3D" id="1.10.443.10">
    <property type="entry name" value="Intergrase catalytic core"/>
    <property type="match status" value="1"/>
</dbReference>
<keyword evidence="3" id="KW-0233">DNA recombination</keyword>
<evidence type="ECO:0000256" key="1">
    <source>
        <dbReference type="ARBA" id="ARBA00023015"/>
    </source>
</evidence>
<evidence type="ECO:0000313" key="7">
    <source>
        <dbReference type="EMBL" id="RYJ08361.1"/>
    </source>
</evidence>
<comment type="caution">
    <text evidence="7">The sequence shown here is derived from an EMBL/GenBank/DDBJ whole genome shotgun (WGS) entry which is preliminary data.</text>
</comment>
<evidence type="ECO:0000313" key="8">
    <source>
        <dbReference type="Proteomes" id="UP000294028"/>
    </source>
</evidence>
<feature type="domain" description="HTH bat-type" evidence="4">
    <location>
        <begin position="522"/>
        <end position="573"/>
    </location>
</feature>
<dbReference type="InterPro" id="IPR007050">
    <property type="entry name" value="HTH_bacterioopsin"/>
</dbReference>
<name>A0A482SZ46_9EURY</name>
<gene>
    <name evidence="7" type="ORF">ELS19_17575</name>
</gene>
<organism evidence="7 8">
    <name type="scientific">Halogeometricum borinquense</name>
    <dbReference type="NCBI Taxonomy" id="60847"/>
    <lineage>
        <taxon>Archaea</taxon>
        <taxon>Methanobacteriati</taxon>
        <taxon>Methanobacteriota</taxon>
        <taxon>Stenosarchaea group</taxon>
        <taxon>Halobacteria</taxon>
        <taxon>Halobacteriales</taxon>
        <taxon>Haloferacaceae</taxon>
        <taxon>Halogeometricum</taxon>
    </lineage>
</organism>
<dbReference type="Pfam" id="PF13185">
    <property type="entry name" value="GAF_2"/>
    <property type="match status" value="1"/>
</dbReference>
<proteinExistence type="predicted"/>
<accession>A0A482SZ46</accession>
<dbReference type="InterPro" id="IPR031803">
    <property type="entry name" value="BAT_GAF/HTH-assoc"/>
</dbReference>
<evidence type="ECO:0000256" key="2">
    <source>
        <dbReference type="ARBA" id="ARBA00023163"/>
    </source>
</evidence>
<evidence type="ECO:0000259" key="5">
    <source>
        <dbReference type="Pfam" id="PF13185"/>
    </source>
</evidence>
<evidence type="ECO:0000256" key="3">
    <source>
        <dbReference type="ARBA" id="ARBA00023172"/>
    </source>
</evidence>
<dbReference type="AlphaFoldDB" id="A0A482SZ46"/>
<dbReference type="PANTHER" id="PTHR34236:SF1">
    <property type="entry name" value="DIMETHYL SULFOXIDE REDUCTASE TRANSCRIPTIONAL ACTIVATOR"/>
    <property type="match status" value="1"/>
</dbReference>
<dbReference type="GO" id="GO:0006310">
    <property type="term" value="P:DNA recombination"/>
    <property type="evidence" value="ECO:0007669"/>
    <property type="project" value="UniProtKB-KW"/>
</dbReference>
<dbReference type="Pfam" id="PF04967">
    <property type="entry name" value="HTH_10"/>
    <property type="match status" value="1"/>
</dbReference>
<feature type="domain" description="Bacterioopsin transcriptional activator GAF and HTH associated" evidence="6">
    <location>
        <begin position="361"/>
        <end position="515"/>
    </location>
</feature>
<reference evidence="7 8" key="1">
    <citation type="submission" date="2018-12" db="EMBL/GenBank/DDBJ databases">
        <title>Genome analysis provides insights into bioremediation potentialities of Halogeometricum borinquense strain N11.</title>
        <authorList>
            <person name="Najjari A."/>
            <person name="Youssef N."/>
            <person name="Fhoula I."/>
            <person name="Ben Dhia O."/>
            <person name="Mahjoubi M."/>
            <person name="Ouzari H.I."/>
            <person name="Cherif A."/>
        </authorList>
    </citation>
    <scope>NUCLEOTIDE SEQUENCE [LARGE SCALE GENOMIC DNA]</scope>
    <source>
        <strain evidence="7 8">N11</strain>
    </source>
</reference>
<evidence type="ECO:0000259" key="6">
    <source>
        <dbReference type="Pfam" id="PF15915"/>
    </source>
</evidence>
<dbReference type="InterPro" id="IPR003018">
    <property type="entry name" value="GAF"/>
</dbReference>
<dbReference type="GO" id="GO:0015074">
    <property type="term" value="P:DNA integration"/>
    <property type="evidence" value="ECO:0007669"/>
    <property type="project" value="InterPro"/>
</dbReference>
<dbReference type="InterPro" id="IPR029016">
    <property type="entry name" value="GAF-like_dom_sf"/>
</dbReference>
<dbReference type="GO" id="GO:0003677">
    <property type="term" value="F:DNA binding"/>
    <property type="evidence" value="ECO:0007669"/>
    <property type="project" value="InterPro"/>
</dbReference>
<feature type="domain" description="GAF" evidence="5">
    <location>
        <begin position="220"/>
        <end position="349"/>
    </location>
</feature>
<protein>
    <submittedName>
        <fullName evidence="7">Bacterio-opsin activator</fullName>
    </submittedName>
</protein>
<dbReference type="Gene3D" id="3.30.450.40">
    <property type="match status" value="1"/>
</dbReference>
<dbReference type="Proteomes" id="UP000294028">
    <property type="component" value="Unassembled WGS sequence"/>
</dbReference>
<dbReference type="InterPro" id="IPR013762">
    <property type="entry name" value="Integrase-like_cat_sf"/>
</dbReference>
<dbReference type="InterPro" id="IPR011010">
    <property type="entry name" value="DNA_brk_join_enz"/>
</dbReference>
<evidence type="ECO:0000259" key="4">
    <source>
        <dbReference type="Pfam" id="PF04967"/>
    </source>
</evidence>
<dbReference type="SUPFAM" id="SSF55781">
    <property type="entry name" value="GAF domain-like"/>
    <property type="match status" value="1"/>
</dbReference>
<dbReference type="EMBL" id="RZHH01000003">
    <property type="protein sequence ID" value="RYJ08361.1"/>
    <property type="molecule type" value="Genomic_DNA"/>
</dbReference>